<gene>
    <name evidence="1" type="ORF">UFOPK3547_00678</name>
</gene>
<accession>A0A6J5ZRN5</accession>
<dbReference type="AlphaFoldDB" id="A0A6J5ZRN5"/>
<evidence type="ECO:0000313" key="1">
    <source>
        <dbReference type="EMBL" id="CAB4342213.1"/>
    </source>
</evidence>
<organism evidence="1">
    <name type="scientific">freshwater metagenome</name>
    <dbReference type="NCBI Taxonomy" id="449393"/>
    <lineage>
        <taxon>unclassified sequences</taxon>
        <taxon>metagenomes</taxon>
        <taxon>ecological metagenomes</taxon>
    </lineage>
</organism>
<sequence>MDPVAHVRGRSLVYQQCSFDAEGIGILAEVESLGNESRRFGLPDLNATGLDGVALTASERGVRLEYLEPLAKCGGDGDPAHVCARALAPDNFAVRCQALKREPQRAP</sequence>
<protein>
    <submittedName>
        <fullName evidence="1">Unannotated protein</fullName>
    </submittedName>
</protein>
<proteinExistence type="predicted"/>
<name>A0A6J5ZRN5_9ZZZZ</name>
<dbReference type="EMBL" id="CAESAN010000045">
    <property type="protein sequence ID" value="CAB4342213.1"/>
    <property type="molecule type" value="Genomic_DNA"/>
</dbReference>
<reference evidence="1" key="1">
    <citation type="submission" date="2020-05" db="EMBL/GenBank/DDBJ databases">
        <authorList>
            <person name="Chiriac C."/>
            <person name="Salcher M."/>
            <person name="Ghai R."/>
            <person name="Kavagutti S V."/>
        </authorList>
    </citation>
    <scope>NUCLEOTIDE SEQUENCE</scope>
</reference>